<dbReference type="Proteomes" id="UP001149074">
    <property type="component" value="Unassembled WGS sequence"/>
</dbReference>
<dbReference type="EMBL" id="JAPQKI010000003">
    <property type="protein sequence ID" value="KAJ5109832.1"/>
    <property type="molecule type" value="Genomic_DNA"/>
</dbReference>
<gene>
    <name evidence="2" type="ORF">N7532_002477</name>
</gene>
<name>A0A9W9KLK0_9EURO</name>
<dbReference type="AlphaFoldDB" id="A0A9W9KLK0"/>
<dbReference type="GeneID" id="81353950"/>
<reference evidence="2" key="2">
    <citation type="journal article" date="2023" name="IMA Fungus">
        <title>Comparative genomic study of the Penicillium genus elucidates a diverse pangenome and 15 lateral gene transfer events.</title>
        <authorList>
            <person name="Petersen C."/>
            <person name="Sorensen T."/>
            <person name="Nielsen M.R."/>
            <person name="Sondergaard T.E."/>
            <person name="Sorensen J.L."/>
            <person name="Fitzpatrick D.A."/>
            <person name="Frisvad J.C."/>
            <person name="Nielsen K.L."/>
        </authorList>
    </citation>
    <scope>NUCLEOTIDE SEQUENCE</scope>
    <source>
        <strain evidence="2">IBT 30761</strain>
    </source>
</reference>
<organism evidence="2 3">
    <name type="scientific">Penicillium argentinense</name>
    <dbReference type="NCBI Taxonomy" id="1131581"/>
    <lineage>
        <taxon>Eukaryota</taxon>
        <taxon>Fungi</taxon>
        <taxon>Dikarya</taxon>
        <taxon>Ascomycota</taxon>
        <taxon>Pezizomycotina</taxon>
        <taxon>Eurotiomycetes</taxon>
        <taxon>Eurotiomycetidae</taxon>
        <taxon>Eurotiales</taxon>
        <taxon>Aspergillaceae</taxon>
        <taxon>Penicillium</taxon>
    </lineage>
</organism>
<evidence type="ECO:0000313" key="2">
    <source>
        <dbReference type="EMBL" id="KAJ5109832.1"/>
    </source>
</evidence>
<dbReference type="RefSeq" id="XP_056477943.1">
    <property type="nucleotide sequence ID" value="XM_056614971.1"/>
</dbReference>
<comment type="caution">
    <text evidence="2">The sequence shown here is derived from an EMBL/GenBank/DDBJ whole genome shotgun (WGS) entry which is preliminary data.</text>
</comment>
<reference evidence="2" key="1">
    <citation type="submission" date="2022-11" db="EMBL/GenBank/DDBJ databases">
        <authorList>
            <person name="Petersen C."/>
        </authorList>
    </citation>
    <scope>NUCLEOTIDE SEQUENCE</scope>
    <source>
        <strain evidence="2">IBT 30761</strain>
    </source>
</reference>
<evidence type="ECO:0000313" key="3">
    <source>
        <dbReference type="Proteomes" id="UP001149074"/>
    </source>
</evidence>
<sequence length="60" mass="6348">MTPMDWRKGLLLTSVVLPQGRAPVVALHVEEHTDRSDGGMDESGTGLGVEGNSLPLAYGE</sequence>
<feature type="region of interest" description="Disordered" evidence="1">
    <location>
        <begin position="30"/>
        <end position="60"/>
    </location>
</feature>
<proteinExistence type="predicted"/>
<evidence type="ECO:0000256" key="1">
    <source>
        <dbReference type="SAM" id="MobiDB-lite"/>
    </source>
</evidence>
<accession>A0A9W9KLK0</accession>
<keyword evidence="3" id="KW-1185">Reference proteome</keyword>
<protein>
    <submittedName>
        <fullName evidence="2">Uncharacterized protein</fullName>
    </submittedName>
</protein>